<dbReference type="SMART" id="SM00345">
    <property type="entry name" value="HTH_GNTR"/>
    <property type="match status" value="1"/>
</dbReference>
<keyword evidence="2" id="KW-0238">DNA-binding</keyword>
<sequence>MSANEPSVNGARRTPEGVADVLRARIRSGELAPGASLPTQKELEDEFHVTRGTVRQALARLKQEKLLADVGRGSPPTVATTLGDAPQSAGVALADRIGAAFQAKHVTLDVYSLTTETLNKAIATQILDIESGESEAPESIKVRIMLPSPETRLALPKSTADPDDERPGKRLHSLIRLNATNLQHALLDLQERGVVPEVKIEIKSLDMTPTHKLYLLNGTEALFSPYAVEIRKVKIAPGTRGEQLEIYDVMGLEAKLFRFSAAQDARDEQDMALVEYWQLWFESYWSTISSSWTLGP</sequence>
<dbReference type="Proteomes" id="UP000481583">
    <property type="component" value="Unassembled WGS sequence"/>
</dbReference>
<dbReference type="GO" id="GO:0003677">
    <property type="term" value="F:DNA binding"/>
    <property type="evidence" value="ECO:0007669"/>
    <property type="project" value="UniProtKB-KW"/>
</dbReference>
<evidence type="ECO:0000259" key="4">
    <source>
        <dbReference type="PROSITE" id="PS50949"/>
    </source>
</evidence>
<evidence type="ECO:0000256" key="1">
    <source>
        <dbReference type="ARBA" id="ARBA00023015"/>
    </source>
</evidence>
<proteinExistence type="predicted"/>
<dbReference type="CDD" id="cd07377">
    <property type="entry name" value="WHTH_GntR"/>
    <property type="match status" value="1"/>
</dbReference>
<keyword evidence="1" id="KW-0805">Transcription regulation</keyword>
<dbReference type="AlphaFoldDB" id="A0A6G4TVR0"/>
<dbReference type="EMBL" id="JAAKZV010000027">
    <property type="protein sequence ID" value="NGN64089.1"/>
    <property type="molecule type" value="Genomic_DNA"/>
</dbReference>
<protein>
    <submittedName>
        <fullName evidence="5">GntR family transcriptional regulator</fullName>
    </submittedName>
</protein>
<evidence type="ECO:0000256" key="2">
    <source>
        <dbReference type="ARBA" id="ARBA00023125"/>
    </source>
</evidence>
<dbReference type="SUPFAM" id="SSF46785">
    <property type="entry name" value="Winged helix' DNA-binding domain"/>
    <property type="match status" value="1"/>
</dbReference>
<dbReference type="Pfam" id="PF00392">
    <property type="entry name" value="GntR"/>
    <property type="match status" value="1"/>
</dbReference>
<dbReference type="PANTHER" id="PTHR43537:SF24">
    <property type="entry name" value="GLUCONATE OPERON TRANSCRIPTIONAL REPRESSOR"/>
    <property type="match status" value="1"/>
</dbReference>
<gene>
    <name evidence="5" type="ORF">G5C51_09255</name>
</gene>
<organism evidence="5 6">
    <name type="scientific">Streptomyces coryli</name>
    <dbReference type="NCBI Taxonomy" id="1128680"/>
    <lineage>
        <taxon>Bacteria</taxon>
        <taxon>Bacillati</taxon>
        <taxon>Actinomycetota</taxon>
        <taxon>Actinomycetes</taxon>
        <taxon>Kitasatosporales</taxon>
        <taxon>Streptomycetaceae</taxon>
        <taxon>Streptomyces</taxon>
    </lineage>
</organism>
<keyword evidence="3" id="KW-0804">Transcription</keyword>
<evidence type="ECO:0000313" key="6">
    <source>
        <dbReference type="Proteomes" id="UP000481583"/>
    </source>
</evidence>
<comment type="caution">
    <text evidence="5">The sequence shown here is derived from an EMBL/GenBank/DDBJ whole genome shotgun (WGS) entry which is preliminary data.</text>
</comment>
<dbReference type="PRINTS" id="PR00035">
    <property type="entry name" value="HTHGNTR"/>
</dbReference>
<reference evidence="5 6" key="1">
    <citation type="submission" date="2020-02" db="EMBL/GenBank/DDBJ databases">
        <title>Whole-genome analyses of novel actinobacteria.</title>
        <authorList>
            <person name="Sahin N."/>
        </authorList>
    </citation>
    <scope>NUCLEOTIDE SEQUENCE [LARGE SCALE GENOMIC DNA]</scope>
    <source>
        <strain evidence="5 6">A7024</strain>
    </source>
</reference>
<dbReference type="InterPro" id="IPR000524">
    <property type="entry name" value="Tscrpt_reg_HTH_GntR"/>
</dbReference>
<keyword evidence="6" id="KW-1185">Reference proteome</keyword>
<dbReference type="PANTHER" id="PTHR43537">
    <property type="entry name" value="TRANSCRIPTIONAL REGULATOR, GNTR FAMILY"/>
    <property type="match status" value="1"/>
</dbReference>
<name>A0A6G4TVR0_9ACTN</name>
<dbReference type="Gene3D" id="1.10.10.10">
    <property type="entry name" value="Winged helix-like DNA-binding domain superfamily/Winged helix DNA-binding domain"/>
    <property type="match status" value="1"/>
</dbReference>
<dbReference type="InterPro" id="IPR036390">
    <property type="entry name" value="WH_DNA-bd_sf"/>
</dbReference>
<feature type="domain" description="HTH gntR-type" evidence="4">
    <location>
        <begin position="12"/>
        <end position="81"/>
    </location>
</feature>
<dbReference type="InterPro" id="IPR036388">
    <property type="entry name" value="WH-like_DNA-bd_sf"/>
</dbReference>
<evidence type="ECO:0000313" key="5">
    <source>
        <dbReference type="EMBL" id="NGN64089.1"/>
    </source>
</evidence>
<dbReference type="RefSeq" id="WP_165234743.1">
    <property type="nucleotide sequence ID" value="NZ_JAAKZV010000027.1"/>
</dbReference>
<dbReference type="PROSITE" id="PS50949">
    <property type="entry name" value="HTH_GNTR"/>
    <property type="match status" value="1"/>
</dbReference>
<dbReference type="GO" id="GO:0003700">
    <property type="term" value="F:DNA-binding transcription factor activity"/>
    <property type="evidence" value="ECO:0007669"/>
    <property type="project" value="InterPro"/>
</dbReference>
<evidence type="ECO:0000256" key="3">
    <source>
        <dbReference type="ARBA" id="ARBA00023163"/>
    </source>
</evidence>
<accession>A0A6G4TVR0</accession>